<dbReference type="Pfam" id="PF00560">
    <property type="entry name" value="LRR_1"/>
    <property type="match status" value="2"/>
</dbReference>
<keyword evidence="3 8" id="KW-0812">Transmembrane</keyword>
<keyword evidence="10" id="KW-1185">Reference proteome</keyword>
<dbReference type="PANTHER" id="PTHR27008:SF499">
    <property type="entry name" value="OS06G0581500 PROTEIN"/>
    <property type="match status" value="1"/>
</dbReference>
<evidence type="ECO:0000313" key="10">
    <source>
        <dbReference type="Proteomes" id="UP000325577"/>
    </source>
</evidence>
<sequence length="305" mass="33867">MGKLVALNSLDISSNTLSGQIPIELENLRTLKYLNLSFNDLEGQVPTKGIFANFSWDSFQGNERLCGSDQEVAGRLRISTCSAEKKSNKNVLLKILIPVAISIILVASIFFFIWALIAHKQRSNRGGFTYPPLKGSTHMISYSEIWHATDAFATENLIDTSSQNESSTIGLKGSIGYIALVLGFCCWRFTGKKPIDEMFQEGLNLNKFASAVEEKHILEILDPRLVNENGYSDNNPRNSSLSDTENISSPVSSNAINNWDSRSEECLAAVIRVGLSCAAHLVEDRLTTRETLKKLQDIRAYLQDK</sequence>
<dbReference type="Proteomes" id="UP000325577">
    <property type="component" value="Linkage Group LG15"/>
</dbReference>
<evidence type="ECO:0000256" key="2">
    <source>
        <dbReference type="ARBA" id="ARBA00022614"/>
    </source>
</evidence>
<evidence type="ECO:0008006" key="11">
    <source>
        <dbReference type="Google" id="ProtNLM"/>
    </source>
</evidence>
<evidence type="ECO:0000313" key="9">
    <source>
        <dbReference type="EMBL" id="KAA8538304.1"/>
    </source>
</evidence>
<evidence type="ECO:0000256" key="7">
    <source>
        <dbReference type="SAM" id="MobiDB-lite"/>
    </source>
</evidence>
<proteinExistence type="predicted"/>
<evidence type="ECO:0000256" key="3">
    <source>
        <dbReference type="ARBA" id="ARBA00022692"/>
    </source>
</evidence>
<dbReference type="GO" id="GO:0016020">
    <property type="term" value="C:membrane"/>
    <property type="evidence" value="ECO:0007669"/>
    <property type="project" value="UniProtKB-SubCell"/>
</dbReference>
<reference evidence="9 10" key="1">
    <citation type="submission" date="2019-09" db="EMBL/GenBank/DDBJ databases">
        <title>A chromosome-level genome assembly of the Chinese tupelo Nyssa sinensis.</title>
        <authorList>
            <person name="Yang X."/>
            <person name="Kang M."/>
            <person name="Yang Y."/>
            <person name="Xiong H."/>
            <person name="Wang M."/>
            <person name="Zhang Z."/>
            <person name="Wang Z."/>
            <person name="Wu H."/>
            <person name="Ma T."/>
            <person name="Liu J."/>
            <person name="Xi Z."/>
        </authorList>
    </citation>
    <scope>NUCLEOTIDE SEQUENCE [LARGE SCALE GENOMIC DNA]</scope>
    <source>
        <strain evidence="9">J267</strain>
        <tissue evidence="9">Leaf</tissue>
    </source>
</reference>
<dbReference type="InterPro" id="IPR032675">
    <property type="entry name" value="LRR_dom_sf"/>
</dbReference>
<evidence type="ECO:0000256" key="4">
    <source>
        <dbReference type="ARBA" id="ARBA00022737"/>
    </source>
</evidence>
<organism evidence="9 10">
    <name type="scientific">Nyssa sinensis</name>
    <dbReference type="NCBI Taxonomy" id="561372"/>
    <lineage>
        <taxon>Eukaryota</taxon>
        <taxon>Viridiplantae</taxon>
        <taxon>Streptophyta</taxon>
        <taxon>Embryophyta</taxon>
        <taxon>Tracheophyta</taxon>
        <taxon>Spermatophyta</taxon>
        <taxon>Magnoliopsida</taxon>
        <taxon>eudicotyledons</taxon>
        <taxon>Gunneridae</taxon>
        <taxon>Pentapetalae</taxon>
        <taxon>asterids</taxon>
        <taxon>Cornales</taxon>
        <taxon>Nyssaceae</taxon>
        <taxon>Nyssa</taxon>
    </lineage>
</organism>
<evidence type="ECO:0000256" key="5">
    <source>
        <dbReference type="ARBA" id="ARBA00022989"/>
    </source>
</evidence>
<dbReference type="Gene3D" id="3.80.10.10">
    <property type="entry name" value="Ribonuclease Inhibitor"/>
    <property type="match status" value="1"/>
</dbReference>
<dbReference type="AlphaFoldDB" id="A0A5J5B6U1"/>
<dbReference type="PANTHER" id="PTHR27008">
    <property type="entry name" value="OS04G0122200 PROTEIN"/>
    <property type="match status" value="1"/>
</dbReference>
<keyword evidence="4" id="KW-0677">Repeat</keyword>
<name>A0A5J5B6U1_9ASTE</name>
<comment type="subcellular location">
    <subcellularLocation>
        <location evidence="1">Membrane</location>
    </subcellularLocation>
</comment>
<evidence type="ECO:0000256" key="8">
    <source>
        <dbReference type="SAM" id="Phobius"/>
    </source>
</evidence>
<dbReference type="Gene3D" id="1.10.510.10">
    <property type="entry name" value="Transferase(Phosphotransferase) domain 1"/>
    <property type="match status" value="1"/>
</dbReference>
<dbReference type="InterPro" id="IPR001611">
    <property type="entry name" value="Leu-rich_rpt"/>
</dbReference>
<protein>
    <recommendedName>
        <fullName evidence="11">Leucine-rich repeat-containing N-terminal plant-type domain-containing protein</fullName>
    </recommendedName>
</protein>
<feature type="region of interest" description="Disordered" evidence="7">
    <location>
        <begin position="229"/>
        <end position="254"/>
    </location>
</feature>
<evidence type="ECO:0000256" key="1">
    <source>
        <dbReference type="ARBA" id="ARBA00004370"/>
    </source>
</evidence>
<dbReference type="InterPro" id="IPR051809">
    <property type="entry name" value="Plant_receptor-like_S/T_kinase"/>
</dbReference>
<dbReference type="SUPFAM" id="SSF52058">
    <property type="entry name" value="L domain-like"/>
    <property type="match status" value="1"/>
</dbReference>
<dbReference type="OrthoDB" id="676979at2759"/>
<dbReference type="EMBL" id="CM018038">
    <property type="protein sequence ID" value="KAA8538304.1"/>
    <property type="molecule type" value="Genomic_DNA"/>
</dbReference>
<evidence type="ECO:0000256" key="6">
    <source>
        <dbReference type="ARBA" id="ARBA00023136"/>
    </source>
</evidence>
<keyword evidence="2" id="KW-0433">Leucine-rich repeat</keyword>
<keyword evidence="5 8" id="KW-1133">Transmembrane helix</keyword>
<feature type="transmembrane region" description="Helical" evidence="8">
    <location>
        <begin position="95"/>
        <end position="117"/>
    </location>
</feature>
<accession>A0A5J5B6U1</accession>
<gene>
    <name evidence="9" type="ORF">F0562_027873</name>
</gene>
<keyword evidence="6 8" id="KW-0472">Membrane</keyword>